<dbReference type="Pfam" id="PF04103">
    <property type="entry name" value="CD20"/>
    <property type="match status" value="1"/>
</dbReference>
<dbReference type="GO" id="GO:0016020">
    <property type="term" value="C:membrane"/>
    <property type="evidence" value="ECO:0007669"/>
    <property type="project" value="UniProtKB-SubCell"/>
</dbReference>
<evidence type="ECO:0000256" key="5">
    <source>
        <dbReference type="SAM" id="Phobius"/>
    </source>
</evidence>
<evidence type="ECO:0000256" key="2">
    <source>
        <dbReference type="ARBA" id="ARBA00022692"/>
    </source>
</evidence>
<evidence type="ECO:0000313" key="6">
    <source>
        <dbReference type="EMBL" id="SBR37864.1"/>
    </source>
</evidence>
<keyword evidence="2 5" id="KW-0812">Transmembrane</keyword>
<sequence length="217" mass="23692">SKLQPRTPQQLTMSAEILNVPGPDGTTQSSMIGGSKPLHRFLKGHPKITGIVILIIGFSYINYSISMAFVYIDVKPFVLNDVFIGTLLLITGTLFIVAGRNTTKKTVTASLALSIVSTLCIAWFLFQSLGEVHFYFIYDHHNNHYEHLDHNDTYSSPSSPPDDPAMEATLLLLFMLYGFVALVVVIVMSALAGAALRSTKSQAIVRMTVAASETPAE</sequence>
<evidence type="ECO:0000256" key="1">
    <source>
        <dbReference type="ARBA" id="ARBA00004141"/>
    </source>
</evidence>
<reference evidence="6" key="1">
    <citation type="submission" date="2016-05" db="EMBL/GenBank/DDBJ databases">
        <authorList>
            <person name="Lavstsen T."/>
            <person name="Jespersen J.S."/>
        </authorList>
    </citation>
    <scope>NUCLEOTIDE SEQUENCE</scope>
    <source>
        <tissue evidence="6">Brain</tissue>
    </source>
</reference>
<feature type="transmembrane region" description="Helical" evidence="5">
    <location>
        <begin position="48"/>
        <end position="72"/>
    </location>
</feature>
<keyword evidence="3 5" id="KW-1133">Transmembrane helix</keyword>
<feature type="transmembrane region" description="Helical" evidence="5">
    <location>
        <begin position="78"/>
        <end position="99"/>
    </location>
</feature>
<keyword evidence="4 5" id="KW-0472">Membrane</keyword>
<gene>
    <name evidence="6" type="primary">Nfu_g_1_018206</name>
</gene>
<dbReference type="InterPro" id="IPR007237">
    <property type="entry name" value="CD20-like"/>
</dbReference>
<comment type="subcellular location">
    <subcellularLocation>
        <location evidence="1">Membrane</location>
        <topology evidence="1">Multi-pass membrane protein</topology>
    </subcellularLocation>
</comment>
<evidence type="ECO:0000256" key="4">
    <source>
        <dbReference type="ARBA" id="ARBA00023136"/>
    </source>
</evidence>
<accession>A0A1A8L1V4</accession>
<dbReference type="EMBL" id="HAEF01000482">
    <property type="protein sequence ID" value="SBR37864.1"/>
    <property type="molecule type" value="Transcribed_RNA"/>
</dbReference>
<proteinExistence type="predicted"/>
<protein>
    <submittedName>
        <fullName evidence="6">Chromosome 5 SCAF10152, whole genome shotgun sequence, Uncharacterized protein</fullName>
    </submittedName>
</protein>
<feature type="non-terminal residue" evidence="6">
    <location>
        <position position="1"/>
    </location>
</feature>
<feature type="transmembrane region" description="Helical" evidence="5">
    <location>
        <begin position="170"/>
        <end position="196"/>
    </location>
</feature>
<evidence type="ECO:0000256" key="3">
    <source>
        <dbReference type="ARBA" id="ARBA00022989"/>
    </source>
</evidence>
<organism evidence="6">
    <name type="scientific">Nothobranchius pienaari</name>
    <dbReference type="NCBI Taxonomy" id="704102"/>
    <lineage>
        <taxon>Eukaryota</taxon>
        <taxon>Metazoa</taxon>
        <taxon>Chordata</taxon>
        <taxon>Craniata</taxon>
        <taxon>Vertebrata</taxon>
        <taxon>Euteleostomi</taxon>
        <taxon>Actinopterygii</taxon>
        <taxon>Neopterygii</taxon>
        <taxon>Teleostei</taxon>
        <taxon>Neoteleostei</taxon>
        <taxon>Acanthomorphata</taxon>
        <taxon>Ovalentaria</taxon>
        <taxon>Atherinomorphae</taxon>
        <taxon>Cyprinodontiformes</taxon>
        <taxon>Nothobranchiidae</taxon>
        <taxon>Nothobranchius</taxon>
    </lineage>
</organism>
<name>A0A1A8L1V4_9TELE</name>
<reference evidence="6" key="2">
    <citation type="submission" date="2016-06" db="EMBL/GenBank/DDBJ databases">
        <title>The genome of a short-lived fish provides insights into sex chromosome evolution and the genetic control of aging.</title>
        <authorList>
            <person name="Reichwald K."/>
            <person name="Felder M."/>
            <person name="Petzold A."/>
            <person name="Koch P."/>
            <person name="Groth M."/>
            <person name="Platzer M."/>
        </authorList>
    </citation>
    <scope>NUCLEOTIDE SEQUENCE</scope>
    <source>
        <tissue evidence="6">Brain</tissue>
    </source>
</reference>
<feature type="transmembrane region" description="Helical" evidence="5">
    <location>
        <begin position="106"/>
        <end position="126"/>
    </location>
</feature>
<dbReference type="AlphaFoldDB" id="A0A1A8L1V4"/>